<proteinExistence type="predicted"/>
<evidence type="ECO:0000313" key="2">
    <source>
        <dbReference type="Proteomes" id="UP001221411"/>
    </source>
</evidence>
<accession>A0ABT5EM85</accession>
<keyword evidence="2" id="KW-1185">Reference proteome</keyword>
<evidence type="ECO:0000313" key="1">
    <source>
        <dbReference type="EMBL" id="MDC0742939.1"/>
    </source>
</evidence>
<name>A0ABT5EM85_9BACT</name>
<dbReference type="EMBL" id="JAQNDO010000001">
    <property type="protein sequence ID" value="MDC0742939.1"/>
    <property type="molecule type" value="Genomic_DNA"/>
</dbReference>
<gene>
    <name evidence="1" type="ORF">POL67_16435</name>
</gene>
<sequence>MVPEKVIQLDADIPRERLVEGVQQLSVAEIESMSIADISTLNNNVLKDVLNDAIRNRLAQHLGGTYTSAPKMSIAELNKQQSAG</sequence>
<dbReference type="Proteomes" id="UP001221411">
    <property type="component" value="Unassembled WGS sequence"/>
</dbReference>
<organism evidence="1 2">
    <name type="scientific">Polyangium mundeleinium</name>
    <dbReference type="NCBI Taxonomy" id="2995306"/>
    <lineage>
        <taxon>Bacteria</taxon>
        <taxon>Pseudomonadati</taxon>
        <taxon>Myxococcota</taxon>
        <taxon>Polyangia</taxon>
        <taxon>Polyangiales</taxon>
        <taxon>Polyangiaceae</taxon>
        <taxon>Polyangium</taxon>
    </lineage>
</organism>
<dbReference type="RefSeq" id="WP_271918305.1">
    <property type="nucleotide sequence ID" value="NZ_JAQNDO010000001.1"/>
</dbReference>
<reference evidence="1 2" key="1">
    <citation type="submission" date="2022-11" db="EMBL/GenBank/DDBJ databases">
        <title>Minimal conservation of predation-associated metabolite biosynthetic gene clusters underscores biosynthetic potential of Myxococcota including descriptions for ten novel species: Archangium lansinium sp. nov., Myxococcus landrumus sp. nov., Nannocystis bai.</title>
        <authorList>
            <person name="Ahearne A."/>
            <person name="Stevens C."/>
            <person name="Dowd S."/>
        </authorList>
    </citation>
    <scope>NUCLEOTIDE SEQUENCE [LARGE SCALE GENOMIC DNA]</scope>
    <source>
        <strain evidence="1 2">RJM3</strain>
    </source>
</reference>
<protein>
    <submittedName>
        <fullName evidence="1">Uncharacterized protein</fullName>
    </submittedName>
</protein>
<comment type="caution">
    <text evidence="1">The sequence shown here is derived from an EMBL/GenBank/DDBJ whole genome shotgun (WGS) entry which is preliminary data.</text>
</comment>